<dbReference type="Proteomes" id="UP000658225">
    <property type="component" value="Unassembled WGS sequence"/>
</dbReference>
<dbReference type="AlphaFoldDB" id="A0A927MLM4"/>
<gene>
    <name evidence="1" type="ORF">H4683_004111</name>
</gene>
<organism evidence="1 2">
    <name type="scientific">Sporosarcina limicola</name>
    <dbReference type="NCBI Taxonomy" id="34101"/>
    <lineage>
        <taxon>Bacteria</taxon>
        <taxon>Bacillati</taxon>
        <taxon>Bacillota</taxon>
        <taxon>Bacilli</taxon>
        <taxon>Bacillales</taxon>
        <taxon>Caryophanaceae</taxon>
        <taxon>Sporosarcina</taxon>
    </lineage>
</organism>
<dbReference type="EMBL" id="JADBEL010000043">
    <property type="protein sequence ID" value="MBE1556985.1"/>
    <property type="molecule type" value="Genomic_DNA"/>
</dbReference>
<evidence type="ECO:0000313" key="2">
    <source>
        <dbReference type="Proteomes" id="UP000658225"/>
    </source>
</evidence>
<reference evidence="1" key="1">
    <citation type="submission" date="2020-10" db="EMBL/GenBank/DDBJ databases">
        <title>Genomic Encyclopedia of Type Strains, Phase IV (KMG-IV): sequencing the most valuable type-strain genomes for metagenomic binning, comparative biology and taxonomic classification.</title>
        <authorList>
            <person name="Goeker M."/>
        </authorList>
    </citation>
    <scope>NUCLEOTIDE SEQUENCE</scope>
    <source>
        <strain evidence="1">DSM 13886</strain>
    </source>
</reference>
<name>A0A927MLM4_9BACL</name>
<comment type="caution">
    <text evidence="1">The sequence shown here is derived from an EMBL/GenBank/DDBJ whole genome shotgun (WGS) entry which is preliminary data.</text>
</comment>
<proteinExistence type="predicted"/>
<evidence type="ECO:0000313" key="1">
    <source>
        <dbReference type="EMBL" id="MBE1556985.1"/>
    </source>
</evidence>
<protein>
    <submittedName>
        <fullName evidence="1">Uncharacterized protein</fullName>
    </submittedName>
</protein>
<accession>A0A927MLM4</accession>
<keyword evidence="2" id="KW-1185">Reference proteome</keyword>
<sequence>MEYENKGHYHARIINNVTENQHEVFHLRELNIEKNNNVELIITPINHIVKITPLEETEGKYSCKVTNKSIDELIDEFKE</sequence>